<dbReference type="AlphaFoldDB" id="A0A0A6X9G8"/>
<gene>
    <name evidence="7" type="ORF">MB27_15835</name>
</gene>
<sequence>MSVVVALLGPLRLTANGQEVRLGGQGRRTVVAMLALRAGTVVSVDRLIDGLWGEEPPMTAVTKLQGHICALRRELGQPAIRTTPPGYLLCDGLVSTDLAEFERLVGEGSRAPDPAVRAAVLDRALRLWRGPACSDVRSSLVAAAAATLDERRARVRENLAGVRLELGDVDVALDDMHALVLEQPFREYAWEMIMRCHIARRDTAAALATYHRVSRLLGAELGAAPGRQLRALAARLEMPLAAR</sequence>
<dbReference type="STRING" id="1869.MB27_15835"/>
<dbReference type="eggNOG" id="COG3629">
    <property type="taxonomic scope" value="Bacteria"/>
</dbReference>
<dbReference type="Proteomes" id="UP000054537">
    <property type="component" value="Unassembled WGS sequence"/>
</dbReference>
<dbReference type="Pfam" id="PF00486">
    <property type="entry name" value="Trans_reg_C"/>
    <property type="match status" value="1"/>
</dbReference>
<dbReference type="InterPro" id="IPR016032">
    <property type="entry name" value="Sig_transdc_resp-reg_C-effctor"/>
</dbReference>
<dbReference type="SUPFAM" id="SSF46894">
    <property type="entry name" value="C-terminal effector domain of the bipartite response regulators"/>
    <property type="match status" value="1"/>
</dbReference>
<evidence type="ECO:0000256" key="1">
    <source>
        <dbReference type="ARBA" id="ARBA00005820"/>
    </source>
</evidence>
<dbReference type="InterPro" id="IPR005158">
    <property type="entry name" value="BTAD"/>
</dbReference>
<proteinExistence type="inferred from homology"/>
<dbReference type="RefSeq" id="WP_043525312.1">
    <property type="nucleotide sequence ID" value="NZ_BAABKU010000018.1"/>
</dbReference>
<comment type="similarity">
    <text evidence="1">Belongs to the AfsR/DnrI/RedD regulatory family.</text>
</comment>
<feature type="DNA-binding region" description="OmpR/PhoB-type" evidence="5">
    <location>
        <begin position="1"/>
        <end position="91"/>
    </location>
</feature>
<dbReference type="SMART" id="SM00862">
    <property type="entry name" value="Trans_reg_C"/>
    <property type="match status" value="1"/>
</dbReference>
<keyword evidence="2" id="KW-0805">Transcription regulation</keyword>
<organism evidence="7 8">
    <name type="scientific">Actinoplanes utahensis</name>
    <dbReference type="NCBI Taxonomy" id="1869"/>
    <lineage>
        <taxon>Bacteria</taxon>
        <taxon>Bacillati</taxon>
        <taxon>Actinomycetota</taxon>
        <taxon>Actinomycetes</taxon>
        <taxon>Micromonosporales</taxon>
        <taxon>Micromonosporaceae</taxon>
        <taxon>Actinoplanes</taxon>
    </lineage>
</organism>
<keyword evidence="4" id="KW-0804">Transcription</keyword>
<evidence type="ECO:0000313" key="8">
    <source>
        <dbReference type="Proteomes" id="UP000054537"/>
    </source>
</evidence>
<dbReference type="GO" id="GO:0003677">
    <property type="term" value="F:DNA binding"/>
    <property type="evidence" value="ECO:0007669"/>
    <property type="project" value="UniProtKB-UniRule"/>
</dbReference>
<evidence type="ECO:0000256" key="3">
    <source>
        <dbReference type="ARBA" id="ARBA00023125"/>
    </source>
</evidence>
<evidence type="ECO:0000256" key="4">
    <source>
        <dbReference type="ARBA" id="ARBA00023163"/>
    </source>
</evidence>
<dbReference type="CDD" id="cd15831">
    <property type="entry name" value="BTAD"/>
    <property type="match status" value="1"/>
</dbReference>
<feature type="domain" description="OmpR/PhoB-type" evidence="6">
    <location>
        <begin position="1"/>
        <end position="91"/>
    </location>
</feature>
<dbReference type="Pfam" id="PF03704">
    <property type="entry name" value="BTAD"/>
    <property type="match status" value="1"/>
</dbReference>
<dbReference type="InterPro" id="IPR011990">
    <property type="entry name" value="TPR-like_helical_dom_sf"/>
</dbReference>
<reference evidence="7 8" key="1">
    <citation type="submission" date="2014-10" db="EMBL/GenBank/DDBJ databases">
        <title>Draft genome sequence of Actinoplanes utahensis NRRL 12052.</title>
        <authorList>
            <person name="Velasco-Bucheli B."/>
            <person name="del Cerro C."/>
            <person name="Hormigo D."/>
            <person name="Garcia J.L."/>
            <person name="Acebal C."/>
            <person name="Arroyo M."/>
            <person name="de la Mata I."/>
        </authorList>
    </citation>
    <scope>NUCLEOTIDE SEQUENCE [LARGE SCALE GENOMIC DNA]</scope>
    <source>
        <strain evidence="7 8">NRRL 12052</strain>
    </source>
</reference>
<protein>
    <recommendedName>
        <fullName evidence="6">OmpR/PhoB-type domain-containing protein</fullName>
    </recommendedName>
</protein>
<name>A0A0A6X9G8_ACTUT</name>
<dbReference type="Gene3D" id="1.10.10.10">
    <property type="entry name" value="Winged helix-like DNA-binding domain superfamily/Winged helix DNA-binding domain"/>
    <property type="match status" value="1"/>
</dbReference>
<keyword evidence="8" id="KW-1185">Reference proteome</keyword>
<dbReference type="PANTHER" id="PTHR35807:SF1">
    <property type="entry name" value="TRANSCRIPTIONAL REGULATOR REDD"/>
    <property type="match status" value="1"/>
</dbReference>
<dbReference type="GO" id="GO:0006355">
    <property type="term" value="P:regulation of DNA-templated transcription"/>
    <property type="evidence" value="ECO:0007669"/>
    <property type="project" value="InterPro"/>
</dbReference>
<evidence type="ECO:0000256" key="5">
    <source>
        <dbReference type="PROSITE-ProRule" id="PRU01091"/>
    </source>
</evidence>
<dbReference type="PANTHER" id="PTHR35807">
    <property type="entry name" value="TRANSCRIPTIONAL REGULATOR REDD-RELATED"/>
    <property type="match status" value="1"/>
</dbReference>
<keyword evidence="3 5" id="KW-0238">DNA-binding</keyword>
<evidence type="ECO:0000256" key="2">
    <source>
        <dbReference type="ARBA" id="ARBA00023015"/>
    </source>
</evidence>
<dbReference type="SUPFAM" id="SSF48452">
    <property type="entry name" value="TPR-like"/>
    <property type="match status" value="1"/>
</dbReference>
<dbReference type="InterPro" id="IPR001867">
    <property type="entry name" value="OmpR/PhoB-type_DNA-bd"/>
</dbReference>
<evidence type="ECO:0000259" key="6">
    <source>
        <dbReference type="PROSITE" id="PS51755"/>
    </source>
</evidence>
<dbReference type="InterPro" id="IPR051677">
    <property type="entry name" value="AfsR-DnrI-RedD_regulator"/>
</dbReference>
<dbReference type="SMART" id="SM01043">
    <property type="entry name" value="BTAD"/>
    <property type="match status" value="1"/>
</dbReference>
<dbReference type="GO" id="GO:0000160">
    <property type="term" value="P:phosphorelay signal transduction system"/>
    <property type="evidence" value="ECO:0007669"/>
    <property type="project" value="InterPro"/>
</dbReference>
<evidence type="ECO:0000313" key="7">
    <source>
        <dbReference type="EMBL" id="KHD76752.1"/>
    </source>
</evidence>
<dbReference type="PROSITE" id="PS51755">
    <property type="entry name" value="OMPR_PHOB"/>
    <property type="match status" value="1"/>
</dbReference>
<dbReference type="Gene3D" id="1.25.40.10">
    <property type="entry name" value="Tetratricopeptide repeat domain"/>
    <property type="match status" value="1"/>
</dbReference>
<accession>A0A0A6X9G8</accession>
<dbReference type="EMBL" id="JRTT01000016">
    <property type="protein sequence ID" value="KHD76752.1"/>
    <property type="molecule type" value="Genomic_DNA"/>
</dbReference>
<dbReference type="InterPro" id="IPR036388">
    <property type="entry name" value="WH-like_DNA-bd_sf"/>
</dbReference>
<dbReference type="OrthoDB" id="4336084at2"/>
<comment type="caution">
    <text evidence="7">The sequence shown here is derived from an EMBL/GenBank/DDBJ whole genome shotgun (WGS) entry which is preliminary data.</text>
</comment>